<organism evidence="1">
    <name type="scientific">Pseudogymnoascus destructans</name>
    <dbReference type="NCBI Taxonomy" id="655981"/>
    <lineage>
        <taxon>Eukaryota</taxon>
        <taxon>Fungi</taxon>
        <taxon>Dikarya</taxon>
        <taxon>Ascomycota</taxon>
        <taxon>Pezizomycotina</taxon>
        <taxon>Leotiomycetes</taxon>
        <taxon>Thelebolales</taxon>
        <taxon>Thelebolaceae</taxon>
        <taxon>Pseudogymnoascus</taxon>
    </lineage>
</organism>
<gene>
    <name evidence="1" type="ORF">VC83_05213</name>
</gene>
<name>A0A177AA64_9PEZI</name>
<evidence type="ECO:0000313" key="1">
    <source>
        <dbReference type="EMBL" id="OAF58073.1"/>
    </source>
</evidence>
<accession>A0A177AA64</accession>
<proteinExistence type="predicted"/>
<dbReference type="AlphaFoldDB" id="A0A177AA64"/>
<dbReference type="GeneID" id="36288280"/>
<dbReference type="Proteomes" id="UP000077154">
    <property type="component" value="Unassembled WGS sequence"/>
</dbReference>
<sequence length="167" mass="18363">MFPVITDRSCSCTSLRARLCLNFLLRLRYTRERLIRNTAMVRLHKTLPPRFPQSSIPPINFPSNPVSLQPSLCTPPTNRHHIQLFLPLPNPQPLATNQTPKTMPMPKAPAQTNRLLRPNHHLAADPTYRQVQDLLIAGGTADAGFDAEGFEGGGGVLGKPAEGAEEA</sequence>
<dbReference type="RefSeq" id="XP_024323358.1">
    <property type="nucleotide sequence ID" value="XM_024468837.1"/>
</dbReference>
<dbReference type="EMBL" id="KV441398">
    <property type="protein sequence ID" value="OAF58073.1"/>
    <property type="molecule type" value="Genomic_DNA"/>
</dbReference>
<reference evidence="1" key="1">
    <citation type="submission" date="2016-03" db="EMBL/GenBank/DDBJ databases">
        <title>Updated assembly of Pseudogymnoascus destructans, the fungus causing white-nose syndrome of bats.</title>
        <authorList>
            <person name="Palmer J.M."/>
            <person name="Drees K.P."/>
            <person name="Foster J.T."/>
            <person name="Lindner D.L."/>
        </authorList>
    </citation>
    <scope>NUCLEOTIDE SEQUENCE [LARGE SCALE GENOMIC DNA]</scope>
    <source>
        <strain evidence="1">20631-21</strain>
    </source>
</reference>
<protein>
    <submittedName>
        <fullName evidence="1">Uncharacterized protein</fullName>
    </submittedName>
</protein>